<keyword evidence="3" id="KW-0472">Membrane</keyword>
<proteinExistence type="inferred from homology"/>
<dbReference type="NCBIfam" id="TIGR00152">
    <property type="entry name" value="dephospho-CoA kinase"/>
    <property type="match status" value="1"/>
</dbReference>
<organism evidence="4 5">
    <name type="scientific">Anaeramoeba flamelloides</name>
    <dbReference type="NCBI Taxonomy" id="1746091"/>
    <lineage>
        <taxon>Eukaryota</taxon>
        <taxon>Metamonada</taxon>
        <taxon>Anaeramoebidae</taxon>
        <taxon>Anaeramoeba</taxon>
    </lineage>
</organism>
<keyword evidence="3" id="KW-1133">Transmembrane helix</keyword>
<dbReference type="PANTHER" id="PTHR10695:SF46">
    <property type="entry name" value="BIFUNCTIONAL COENZYME A SYNTHASE-RELATED"/>
    <property type="match status" value="1"/>
</dbReference>
<dbReference type="Pfam" id="PF01121">
    <property type="entry name" value="CoaE"/>
    <property type="match status" value="1"/>
</dbReference>
<dbReference type="Gene3D" id="3.40.50.300">
    <property type="entry name" value="P-loop containing nucleotide triphosphate hydrolases"/>
    <property type="match status" value="1"/>
</dbReference>
<dbReference type="CDD" id="cd02022">
    <property type="entry name" value="DPCK"/>
    <property type="match status" value="1"/>
</dbReference>
<evidence type="ECO:0000313" key="4">
    <source>
        <dbReference type="EMBL" id="KAJ6254123.1"/>
    </source>
</evidence>
<dbReference type="HAMAP" id="MF_00376">
    <property type="entry name" value="Dephospho_CoA_kinase"/>
    <property type="match status" value="1"/>
</dbReference>
<gene>
    <name evidence="4" type="ORF">M0813_12681</name>
</gene>
<dbReference type="SUPFAM" id="SSF52540">
    <property type="entry name" value="P-loop containing nucleoside triphosphate hydrolases"/>
    <property type="match status" value="1"/>
</dbReference>
<keyword evidence="1" id="KW-0547">Nucleotide-binding</keyword>
<dbReference type="PANTHER" id="PTHR10695">
    <property type="entry name" value="DEPHOSPHO-COA KINASE-RELATED"/>
    <property type="match status" value="1"/>
</dbReference>
<comment type="caution">
    <text evidence="4">The sequence shown here is derived from an EMBL/GenBank/DDBJ whole genome shotgun (WGS) entry which is preliminary data.</text>
</comment>
<sequence>MKILGLTGGIASGKSTVSKMLLSKNKPKCKVAHIDADQLSRDVVQKGEPGLKKIVKQFGKKVLTSEGTLNREVLGSIIFNDSQKRKQLNKIVHPLVIKRMYNQLFVNLIKGTELVILDVPLLIEVGLNRFVHQTLLVYVDKDTQIQRLIQRNELTNEQALSRVNSQMELVKKKDYCNFVIDNSGSREQTQKQVDRFFNEFVLKKTQTVSMWKKSKSKSYLPPPFVFSRVILFLLLLFVFGLIFYFVFKIII</sequence>
<reference evidence="4" key="1">
    <citation type="submission" date="2022-08" db="EMBL/GenBank/DDBJ databases">
        <title>Novel sulfate-reducing endosymbionts in the free-living metamonad Anaeramoeba.</title>
        <authorList>
            <person name="Jerlstrom-Hultqvist J."/>
            <person name="Cepicka I."/>
            <person name="Gallot-Lavallee L."/>
            <person name="Salas-Leiva D."/>
            <person name="Curtis B.A."/>
            <person name="Zahonova K."/>
            <person name="Pipaliya S."/>
            <person name="Dacks J."/>
            <person name="Roger A.J."/>
        </authorList>
    </citation>
    <scope>NUCLEOTIDE SEQUENCE</scope>
    <source>
        <strain evidence="4">Schooner1</strain>
    </source>
</reference>
<feature type="transmembrane region" description="Helical" evidence="3">
    <location>
        <begin position="225"/>
        <end position="247"/>
    </location>
</feature>
<dbReference type="PROSITE" id="PS51219">
    <property type="entry name" value="DPCK"/>
    <property type="match status" value="1"/>
</dbReference>
<keyword evidence="3" id="KW-0812">Transmembrane</keyword>
<evidence type="ECO:0000256" key="1">
    <source>
        <dbReference type="ARBA" id="ARBA00022741"/>
    </source>
</evidence>
<evidence type="ECO:0000256" key="3">
    <source>
        <dbReference type="SAM" id="Phobius"/>
    </source>
</evidence>
<evidence type="ECO:0000256" key="2">
    <source>
        <dbReference type="ARBA" id="ARBA00022840"/>
    </source>
</evidence>
<evidence type="ECO:0000313" key="5">
    <source>
        <dbReference type="Proteomes" id="UP001150062"/>
    </source>
</evidence>
<dbReference type="InterPro" id="IPR001977">
    <property type="entry name" value="Depp_CoAkinase"/>
</dbReference>
<dbReference type="Proteomes" id="UP001150062">
    <property type="component" value="Unassembled WGS sequence"/>
</dbReference>
<keyword evidence="5" id="KW-1185">Reference proteome</keyword>
<dbReference type="EMBL" id="JAOAOG010000026">
    <property type="protein sequence ID" value="KAJ6254123.1"/>
    <property type="molecule type" value="Genomic_DNA"/>
</dbReference>
<name>A0ABQ8ZB70_9EUKA</name>
<keyword evidence="2" id="KW-0067">ATP-binding</keyword>
<protein>
    <submittedName>
        <fullName evidence="4">Bifunctional coenzyme a synthase-related</fullName>
    </submittedName>
</protein>
<dbReference type="InterPro" id="IPR027417">
    <property type="entry name" value="P-loop_NTPase"/>
</dbReference>
<accession>A0ABQ8ZB70</accession>